<proteinExistence type="predicted"/>
<dbReference type="EMBL" id="JANBOI010004079">
    <property type="protein sequence ID" value="KAJ1717990.1"/>
    <property type="molecule type" value="Genomic_DNA"/>
</dbReference>
<evidence type="ECO:0000256" key="1">
    <source>
        <dbReference type="SAM" id="MobiDB-lite"/>
    </source>
</evidence>
<feature type="non-terminal residue" evidence="3">
    <location>
        <position position="1"/>
    </location>
</feature>
<dbReference type="PANTHER" id="PTHR22306">
    <property type="entry name" value="CHROMOSOME 7 OPEN READING FRAME 50"/>
    <property type="match status" value="1"/>
</dbReference>
<evidence type="ECO:0000313" key="3">
    <source>
        <dbReference type="EMBL" id="KAJ1717990.1"/>
    </source>
</evidence>
<feature type="region of interest" description="Disordered" evidence="1">
    <location>
        <begin position="1"/>
        <end position="20"/>
    </location>
</feature>
<feature type="non-terminal residue" evidence="3">
    <location>
        <position position="269"/>
    </location>
</feature>
<feature type="compositionally biased region" description="Basic and acidic residues" evidence="1">
    <location>
        <begin position="260"/>
        <end position="269"/>
    </location>
</feature>
<protein>
    <recommendedName>
        <fullName evidence="2">WKF domain-containing protein</fullName>
    </recommendedName>
</protein>
<feature type="compositionally biased region" description="Basic and acidic residues" evidence="1">
    <location>
        <begin position="136"/>
        <end position="152"/>
    </location>
</feature>
<dbReference type="Proteomes" id="UP001143981">
    <property type="component" value="Unassembled WGS sequence"/>
</dbReference>
<accession>A0A9W7XTR0</accession>
<keyword evidence="4" id="KW-1185">Reference proteome</keyword>
<organism evidence="3 4">
    <name type="scientific">Coemansia biformis</name>
    <dbReference type="NCBI Taxonomy" id="1286918"/>
    <lineage>
        <taxon>Eukaryota</taxon>
        <taxon>Fungi</taxon>
        <taxon>Fungi incertae sedis</taxon>
        <taxon>Zoopagomycota</taxon>
        <taxon>Kickxellomycotina</taxon>
        <taxon>Kickxellomycetes</taxon>
        <taxon>Kickxellales</taxon>
        <taxon>Kickxellaceae</taxon>
        <taxon>Coemansia</taxon>
    </lineage>
</organism>
<comment type="caution">
    <text evidence="3">The sequence shown here is derived from an EMBL/GenBank/DDBJ whole genome shotgun (WGS) entry which is preliminary data.</text>
</comment>
<feature type="domain" description="WKF" evidence="2">
    <location>
        <begin position="47"/>
        <end position="107"/>
    </location>
</feature>
<sequence length="269" mass="29396">AGTMADAQTEAPRPAKRKSLAEMRLARRERQRIAQEGAVGTQEDAHQYLQAWDQHREQWKFNKAKQLWLVRHLYVEAKVPPATFDIAARYLSSTKGMLRESLLRDARLIANPAEAATEEQQALRTKALGLMPSHVSKGDARAARKARQDAKRTSTSAEAAEDDTPDNEPQAAETGVEAGAEASVTDGPGSEPSSNIRDRAHRIIELLTQVAPAEAESPPPAGKSKHGSTKSKRTRSESHSDHAADSETGGDPPAKKSRKDKKDKSEKKD</sequence>
<dbReference type="AlphaFoldDB" id="A0A9W7XTR0"/>
<feature type="compositionally biased region" description="Basic residues" evidence="1">
    <location>
        <begin position="223"/>
        <end position="233"/>
    </location>
</feature>
<reference evidence="3" key="1">
    <citation type="submission" date="2022-07" db="EMBL/GenBank/DDBJ databases">
        <title>Phylogenomic reconstructions and comparative analyses of Kickxellomycotina fungi.</title>
        <authorList>
            <person name="Reynolds N.K."/>
            <person name="Stajich J.E."/>
            <person name="Barry K."/>
            <person name="Grigoriev I.V."/>
            <person name="Crous P."/>
            <person name="Smith M.E."/>
        </authorList>
    </citation>
    <scope>NUCLEOTIDE SEQUENCE</scope>
    <source>
        <strain evidence="3">BCRC 34381</strain>
    </source>
</reference>
<dbReference type="OrthoDB" id="10261563at2759"/>
<dbReference type="InterPro" id="IPR019327">
    <property type="entry name" value="WKF"/>
</dbReference>
<gene>
    <name evidence="3" type="ORF">LPJ61_006973</name>
</gene>
<feature type="compositionally biased region" description="Low complexity" evidence="1">
    <location>
        <begin position="171"/>
        <end position="182"/>
    </location>
</feature>
<feature type="region of interest" description="Disordered" evidence="1">
    <location>
        <begin position="129"/>
        <end position="269"/>
    </location>
</feature>
<name>A0A9W7XTR0_9FUNG</name>
<evidence type="ECO:0000313" key="4">
    <source>
        <dbReference type="Proteomes" id="UP001143981"/>
    </source>
</evidence>
<evidence type="ECO:0000259" key="2">
    <source>
        <dbReference type="Pfam" id="PF10180"/>
    </source>
</evidence>
<dbReference type="PANTHER" id="PTHR22306:SF2">
    <property type="entry name" value="CHROMOSOME 7 OPEN READING FRAME 50"/>
    <property type="match status" value="1"/>
</dbReference>
<dbReference type="Pfam" id="PF10180">
    <property type="entry name" value="WKF"/>
    <property type="match status" value="1"/>
</dbReference>
<feature type="compositionally biased region" description="Basic and acidic residues" evidence="1">
    <location>
        <begin position="234"/>
        <end position="245"/>
    </location>
</feature>